<dbReference type="SUPFAM" id="SSF51735">
    <property type="entry name" value="NAD(P)-binding Rossmann-fold domains"/>
    <property type="match status" value="1"/>
</dbReference>
<keyword evidence="3" id="KW-1185">Reference proteome</keyword>
<dbReference type="eggNOG" id="COG0702">
    <property type="taxonomic scope" value="Bacteria"/>
</dbReference>
<dbReference type="Proteomes" id="UP000011666">
    <property type="component" value="Unassembled WGS sequence"/>
</dbReference>
<dbReference type="OrthoDB" id="3510772at2"/>
<gene>
    <name evidence="2" type="ORF">GS4_06_00490</name>
</gene>
<evidence type="ECO:0000259" key="1">
    <source>
        <dbReference type="Pfam" id="PF13460"/>
    </source>
</evidence>
<dbReference type="Pfam" id="PF13460">
    <property type="entry name" value="NAD_binding_10"/>
    <property type="match status" value="1"/>
</dbReference>
<reference evidence="2 3" key="1">
    <citation type="submission" date="2013-01" db="EMBL/GenBank/DDBJ databases">
        <title>Whole genome shotgun sequence of Gordonia soli NBRC 108243.</title>
        <authorList>
            <person name="Isaki-Nakamura S."/>
            <person name="Hosoyama A."/>
            <person name="Tsuchikane K."/>
            <person name="Ando Y."/>
            <person name="Baba S."/>
            <person name="Ohji S."/>
            <person name="Hamada M."/>
            <person name="Tamura T."/>
            <person name="Yamazoe A."/>
            <person name="Yamazaki S."/>
            <person name="Fujita N."/>
        </authorList>
    </citation>
    <scope>NUCLEOTIDE SEQUENCE [LARGE SCALE GENOMIC DNA]</scope>
    <source>
        <strain evidence="2 3">NBRC 108243</strain>
    </source>
</reference>
<dbReference type="Gene3D" id="3.40.50.720">
    <property type="entry name" value="NAD(P)-binding Rossmann-like Domain"/>
    <property type="match status" value="1"/>
</dbReference>
<dbReference type="PANTHER" id="PTHR43162:SF1">
    <property type="entry name" value="PRESTALK A DIFFERENTIATION PROTEIN A"/>
    <property type="match status" value="1"/>
</dbReference>
<organism evidence="2 3">
    <name type="scientific">Gordonia soli NBRC 108243</name>
    <dbReference type="NCBI Taxonomy" id="1223545"/>
    <lineage>
        <taxon>Bacteria</taxon>
        <taxon>Bacillati</taxon>
        <taxon>Actinomycetota</taxon>
        <taxon>Actinomycetes</taxon>
        <taxon>Mycobacteriales</taxon>
        <taxon>Gordoniaceae</taxon>
        <taxon>Gordonia</taxon>
    </lineage>
</organism>
<comment type="caution">
    <text evidence="2">The sequence shown here is derived from an EMBL/GenBank/DDBJ whole genome shotgun (WGS) entry which is preliminary data.</text>
</comment>
<dbReference type="STRING" id="1223545.GS4_06_00490"/>
<evidence type="ECO:0000313" key="2">
    <source>
        <dbReference type="EMBL" id="GAC67203.1"/>
    </source>
</evidence>
<feature type="domain" description="NAD(P)-binding" evidence="1">
    <location>
        <begin position="10"/>
        <end position="172"/>
    </location>
</feature>
<dbReference type="InterPro" id="IPR016040">
    <property type="entry name" value="NAD(P)-bd_dom"/>
</dbReference>
<dbReference type="Gene3D" id="3.90.25.10">
    <property type="entry name" value="UDP-galactose 4-epimerase, domain 1"/>
    <property type="match status" value="1"/>
</dbReference>
<dbReference type="AlphaFoldDB" id="M0QF35"/>
<evidence type="ECO:0000313" key="3">
    <source>
        <dbReference type="Proteomes" id="UP000011666"/>
    </source>
</evidence>
<dbReference type="EMBL" id="BANX01000006">
    <property type="protein sequence ID" value="GAC67203.1"/>
    <property type="molecule type" value="Genomic_DNA"/>
</dbReference>
<accession>M0QF35</accession>
<dbReference type="InterPro" id="IPR036291">
    <property type="entry name" value="NAD(P)-bd_dom_sf"/>
</dbReference>
<protein>
    <recommendedName>
        <fullName evidence="1">NAD(P)-binding domain-containing protein</fullName>
    </recommendedName>
</protein>
<dbReference type="RefSeq" id="WP_007618136.1">
    <property type="nucleotide sequence ID" value="NZ_BANX01000006.1"/>
</dbReference>
<dbReference type="InterPro" id="IPR051604">
    <property type="entry name" value="Ergot_Alk_Oxidoreductase"/>
</dbReference>
<dbReference type="PANTHER" id="PTHR43162">
    <property type="match status" value="1"/>
</dbReference>
<name>M0QF35_9ACTN</name>
<sequence>MSNDTVLVLGASGKTGRRVAARLRVMGCPVRTASRSSAHRFDWSDPDTWDPVLAGVGSVYLVPPTFVGPVADFVARAEAAGVQRLVVLSGRNADQWGSDDFGAEMLAAEAAVRDSALDWTILRASNFQQNFTEDVFADGVIAGVVALPVGEVPEPFIDVEDIAEVAVTVLTSTGHTGRIYELSGPRALTFAEAVGQISAATDRPIEFRQLTFGEHIESRIAEGWPRTDAESLTAMFEIMSTGVISTTSDDVRQLLGREAAPFEDYVVRTAASGAWDIDDREAGPAI</sequence>
<proteinExistence type="predicted"/>